<keyword evidence="1" id="KW-0233">DNA recombination</keyword>
<dbReference type="SUPFAM" id="SSF56349">
    <property type="entry name" value="DNA breaking-rejoining enzymes"/>
    <property type="match status" value="1"/>
</dbReference>
<dbReference type="RefSeq" id="XP_009515181.1">
    <property type="nucleotide sequence ID" value="XM_009516886.1"/>
</dbReference>
<feature type="region of interest" description="Disordered" evidence="2">
    <location>
        <begin position="1"/>
        <end position="172"/>
    </location>
</feature>
<feature type="compositionally biased region" description="Basic and acidic residues" evidence="2">
    <location>
        <begin position="382"/>
        <end position="404"/>
    </location>
</feature>
<dbReference type="Proteomes" id="UP000002640">
    <property type="component" value="Unassembled WGS sequence"/>
</dbReference>
<feature type="compositionally biased region" description="Low complexity" evidence="2">
    <location>
        <begin position="1"/>
        <end position="40"/>
    </location>
</feature>
<sequence length="1142" mass="123527">MITRGAPESASASASPSSRAPAVPSDSEAPAATAVVVDVTGGEEPWTATSARRTAPDTAAAEARKGKKKVAKRLTAGTATSAAKPPTRDTAHESDSELEEKAAPPPAKKTKKTAAPSAPVTAEAKRPAGHRSDQGFDLTTFMASFQPGRGGATDDPSQAERGAPTTRPGPDVASELHALRDEVARLRGLLGAHGPPARDCTCLGATTDPNTRGELPPAELRQLTTASFPEGAKKAKGDYNPPQAHLLAASRMFRAFGTETAEGSARESSEMETLEDGSTNVNYSSDFSATAALPTASIRCTTYEDILDAIHGLSALGQEVWYDHMRKLTSRLRAFVAKNKSADPTNTPARVRLTLLYALRSIDYQSPAWTMALLSTLTQASEGDRRQGQARGRRDNEGRREGSRRPAIPDAIRRLIPMNRRGQEPCLLNVAGLPCSGGIRERCGNPRRVHNWSKLAYSYRVIPTPSLADLVLQKNSCSTYLCSTRFRNMSAGRIVISPFGVVDKGGEDSSVSGRTIHDLSYPEGTSINDCTDQESITRPDYAHCDAVATEITRAKQLQPGVEVKLMAGDVASAFRNISIHSKTVFLFAGLIEEENVLVIELSAPFGWTGSPGFYEVVAGTISYVHGNHTNAAYPNGFFNYHWVNDHINVAVDVGSSCDDADRSLRFAMVAVLGADAINDKKFTSWNTRQRVLGLEFDSVAESVSMPPEKVEKARRIVAAAYIASHLNRKAYRSLMGSLRHVATCIRAAQPFLQRLRFNALPPPDTVVEMDASDFGLCALDVSSSSALTYAFSPDELDHIHAFKSGVANGFDINFRKLLSCAFAVHAWGQRWSILAGQDGRPHHVHFRIDNTSAVAWQNKMASRNPRAQLIIRLLSCTASVRVAPSAVSLSWAFFKAFGYEFPLTHPHIRMLLKGIGRLDVARQRKAPVSRDLLEACFHRLAFDDPFDQALWGAFRNRGDQQSLFQVVCASSPRFVVLDSTGNPTLSPQLAQTVCLRLIGSKTNQGGAPTTRMLSRSGHPFLCPVFGALILLQARKSLPVSIPAAVYLSWRGIPACVSSADVADAIKHAASSTGKDPWQFSCHSLRSGGATHMYRCGIDALTIQFHGRWISDAFKSYTRLCEESITTLAADMVTGTTGDSTLH</sequence>
<proteinExistence type="predicted"/>
<gene>
    <name evidence="3" type="ORF">PHYSODRAFT_321620</name>
</gene>
<feature type="compositionally biased region" description="Basic and acidic residues" evidence="2">
    <location>
        <begin position="86"/>
        <end position="102"/>
    </location>
</feature>
<dbReference type="InterPro" id="IPR013762">
    <property type="entry name" value="Integrase-like_cat_sf"/>
</dbReference>
<dbReference type="InParanoid" id="G4YPC6"/>
<dbReference type="InterPro" id="IPR052055">
    <property type="entry name" value="Hepadnavirus_pol/RT"/>
</dbReference>
<dbReference type="GO" id="GO:0006310">
    <property type="term" value="P:DNA recombination"/>
    <property type="evidence" value="ECO:0007669"/>
    <property type="project" value="UniProtKB-KW"/>
</dbReference>
<protein>
    <recommendedName>
        <fullName evidence="5">Tyr recombinase domain-containing protein</fullName>
    </recommendedName>
</protein>
<feature type="region of interest" description="Disordered" evidence="2">
    <location>
        <begin position="380"/>
        <end position="409"/>
    </location>
</feature>
<evidence type="ECO:0008006" key="5">
    <source>
        <dbReference type="Google" id="ProtNLM"/>
    </source>
</evidence>
<dbReference type="Gene3D" id="1.10.443.10">
    <property type="entry name" value="Intergrase catalytic core"/>
    <property type="match status" value="1"/>
</dbReference>
<dbReference type="InterPro" id="IPR043502">
    <property type="entry name" value="DNA/RNA_pol_sf"/>
</dbReference>
<dbReference type="GO" id="GO:0003677">
    <property type="term" value="F:DNA binding"/>
    <property type="evidence" value="ECO:0007669"/>
    <property type="project" value="InterPro"/>
</dbReference>
<name>G4YPC6_PHYSP</name>
<dbReference type="KEGG" id="psoj:PHYSODRAFT_321620"/>
<organism evidence="3 4">
    <name type="scientific">Phytophthora sojae (strain P6497)</name>
    <name type="common">Soybean stem and root rot agent</name>
    <name type="synonym">Phytophthora megasperma f. sp. glycines</name>
    <dbReference type="NCBI Taxonomy" id="1094619"/>
    <lineage>
        <taxon>Eukaryota</taxon>
        <taxon>Sar</taxon>
        <taxon>Stramenopiles</taxon>
        <taxon>Oomycota</taxon>
        <taxon>Peronosporomycetes</taxon>
        <taxon>Peronosporales</taxon>
        <taxon>Peronosporaceae</taxon>
        <taxon>Phytophthora</taxon>
    </lineage>
</organism>
<dbReference type="PANTHER" id="PTHR33050">
    <property type="entry name" value="REVERSE TRANSCRIPTASE DOMAIN-CONTAINING PROTEIN"/>
    <property type="match status" value="1"/>
</dbReference>
<feature type="compositionally biased region" description="Basic and acidic residues" evidence="2">
    <location>
        <begin position="123"/>
        <end position="134"/>
    </location>
</feature>
<evidence type="ECO:0000256" key="1">
    <source>
        <dbReference type="ARBA" id="ARBA00023172"/>
    </source>
</evidence>
<reference evidence="3 4" key="1">
    <citation type="journal article" date="2006" name="Science">
        <title>Phytophthora genome sequences uncover evolutionary origins and mechanisms of pathogenesis.</title>
        <authorList>
            <person name="Tyler B.M."/>
            <person name="Tripathy S."/>
            <person name="Zhang X."/>
            <person name="Dehal P."/>
            <person name="Jiang R.H."/>
            <person name="Aerts A."/>
            <person name="Arredondo F.D."/>
            <person name="Baxter L."/>
            <person name="Bensasson D."/>
            <person name="Beynon J.L."/>
            <person name="Chapman J."/>
            <person name="Damasceno C.M."/>
            <person name="Dorrance A.E."/>
            <person name="Dou D."/>
            <person name="Dickerman A.W."/>
            <person name="Dubchak I.L."/>
            <person name="Garbelotto M."/>
            <person name="Gijzen M."/>
            <person name="Gordon S.G."/>
            <person name="Govers F."/>
            <person name="Grunwald N.J."/>
            <person name="Huang W."/>
            <person name="Ivors K.L."/>
            <person name="Jones R.W."/>
            <person name="Kamoun S."/>
            <person name="Krampis K."/>
            <person name="Lamour K.H."/>
            <person name="Lee M.K."/>
            <person name="McDonald W.H."/>
            <person name="Medina M."/>
            <person name="Meijer H.J."/>
            <person name="Nordberg E.K."/>
            <person name="Maclean D.J."/>
            <person name="Ospina-Giraldo M.D."/>
            <person name="Morris P.F."/>
            <person name="Phuntumart V."/>
            <person name="Putnam N.H."/>
            <person name="Rash S."/>
            <person name="Rose J.K."/>
            <person name="Sakihama Y."/>
            <person name="Salamov A.A."/>
            <person name="Savidor A."/>
            <person name="Scheuring C.F."/>
            <person name="Smith B.M."/>
            <person name="Sobral B.W."/>
            <person name="Terry A."/>
            <person name="Torto-Alalibo T.A."/>
            <person name="Win J."/>
            <person name="Xu Z."/>
            <person name="Zhang H."/>
            <person name="Grigoriev I.V."/>
            <person name="Rokhsar D.S."/>
            <person name="Boore J.L."/>
        </authorList>
    </citation>
    <scope>NUCLEOTIDE SEQUENCE [LARGE SCALE GENOMIC DNA]</scope>
    <source>
        <strain evidence="3 4">P6497</strain>
    </source>
</reference>
<keyword evidence="4" id="KW-1185">Reference proteome</keyword>
<evidence type="ECO:0000313" key="3">
    <source>
        <dbReference type="EMBL" id="EGZ27906.1"/>
    </source>
</evidence>
<dbReference type="SUPFAM" id="SSF56672">
    <property type="entry name" value="DNA/RNA polymerases"/>
    <property type="match status" value="1"/>
</dbReference>
<dbReference type="EMBL" id="JH159151">
    <property type="protein sequence ID" value="EGZ27906.1"/>
    <property type="molecule type" value="Genomic_DNA"/>
</dbReference>
<dbReference type="PANTHER" id="PTHR33050:SF7">
    <property type="entry name" value="RIBONUCLEASE H"/>
    <property type="match status" value="1"/>
</dbReference>
<accession>G4YPC6</accession>
<feature type="compositionally biased region" description="Low complexity" evidence="2">
    <location>
        <begin position="113"/>
        <end position="122"/>
    </location>
</feature>
<dbReference type="STRING" id="1094619.G4YPC6"/>
<evidence type="ECO:0000256" key="2">
    <source>
        <dbReference type="SAM" id="MobiDB-lite"/>
    </source>
</evidence>
<dbReference type="InterPro" id="IPR011010">
    <property type="entry name" value="DNA_brk_join_enz"/>
</dbReference>
<dbReference type="GO" id="GO:0015074">
    <property type="term" value="P:DNA integration"/>
    <property type="evidence" value="ECO:0007669"/>
    <property type="project" value="InterPro"/>
</dbReference>
<evidence type="ECO:0000313" key="4">
    <source>
        <dbReference type="Proteomes" id="UP000002640"/>
    </source>
</evidence>
<dbReference type="AlphaFoldDB" id="G4YPC6"/>
<dbReference type="GeneID" id="20644688"/>